<evidence type="ECO:0000313" key="11">
    <source>
        <dbReference type="EMBL" id="KAD2803953.1"/>
    </source>
</evidence>
<dbReference type="InterPro" id="IPR001932">
    <property type="entry name" value="PPM-type_phosphatase-like_dom"/>
</dbReference>
<dbReference type="Proteomes" id="UP000326396">
    <property type="component" value="Linkage Group LG8"/>
</dbReference>
<proteinExistence type="inferred from homology"/>
<evidence type="ECO:0000256" key="7">
    <source>
        <dbReference type="ARBA" id="ARBA00022912"/>
    </source>
</evidence>
<comment type="cofactor">
    <cofactor evidence="2">
        <name>Mg(2+)</name>
        <dbReference type="ChEBI" id="CHEBI:18420"/>
    </cofactor>
</comment>
<gene>
    <name evidence="11" type="ORF">E3N88_37330</name>
</gene>
<keyword evidence="7 9" id="KW-0904">Protein phosphatase</keyword>
<feature type="domain" description="PPM-type phosphatase" evidence="10">
    <location>
        <begin position="77"/>
        <end position="388"/>
    </location>
</feature>
<dbReference type="PANTHER" id="PTHR47992">
    <property type="entry name" value="PROTEIN PHOSPHATASE"/>
    <property type="match status" value="1"/>
</dbReference>
<dbReference type="EC" id="3.1.3.16" evidence="3"/>
<dbReference type="InterPro" id="IPR015655">
    <property type="entry name" value="PP2C"/>
</dbReference>
<accession>A0A5N6LQU9</accession>
<dbReference type="PROSITE" id="PS51746">
    <property type="entry name" value="PPM_2"/>
    <property type="match status" value="1"/>
</dbReference>
<evidence type="ECO:0000256" key="1">
    <source>
        <dbReference type="ARBA" id="ARBA00001936"/>
    </source>
</evidence>
<dbReference type="OrthoDB" id="10264738at2759"/>
<keyword evidence="6" id="KW-0460">Magnesium</keyword>
<comment type="cofactor">
    <cofactor evidence="1">
        <name>Mn(2+)</name>
        <dbReference type="ChEBI" id="CHEBI:29035"/>
    </cofactor>
</comment>
<keyword evidence="12" id="KW-1185">Reference proteome</keyword>
<reference evidence="11 12" key="1">
    <citation type="submission" date="2019-05" db="EMBL/GenBank/DDBJ databases">
        <title>Mikania micrantha, genome provides insights into the molecular mechanism of rapid growth.</title>
        <authorList>
            <person name="Liu B."/>
        </authorList>
    </citation>
    <scope>NUCLEOTIDE SEQUENCE [LARGE SCALE GENOMIC DNA]</scope>
    <source>
        <strain evidence="11">NLD-2019</strain>
        <tissue evidence="11">Leaf</tissue>
    </source>
</reference>
<dbReference type="Gene3D" id="3.60.40.10">
    <property type="entry name" value="PPM-type phosphatase domain"/>
    <property type="match status" value="1"/>
</dbReference>
<evidence type="ECO:0000256" key="5">
    <source>
        <dbReference type="ARBA" id="ARBA00022801"/>
    </source>
</evidence>
<dbReference type="SUPFAM" id="SSF81606">
    <property type="entry name" value="PP2C-like"/>
    <property type="match status" value="1"/>
</dbReference>
<keyword evidence="5 9" id="KW-0378">Hydrolase</keyword>
<dbReference type="SMART" id="SM00332">
    <property type="entry name" value="PP2Cc"/>
    <property type="match status" value="1"/>
</dbReference>
<keyword evidence="4" id="KW-0479">Metal-binding</keyword>
<evidence type="ECO:0000256" key="2">
    <source>
        <dbReference type="ARBA" id="ARBA00001946"/>
    </source>
</evidence>
<dbReference type="InterPro" id="IPR036457">
    <property type="entry name" value="PPM-type-like_dom_sf"/>
</dbReference>
<evidence type="ECO:0000256" key="9">
    <source>
        <dbReference type="RuleBase" id="RU003465"/>
    </source>
</evidence>
<evidence type="ECO:0000256" key="8">
    <source>
        <dbReference type="ARBA" id="ARBA00023211"/>
    </source>
</evidence>
<dbReference type="GO" id="GO:0004722">
    <property type="term" value="F:protein serine/threonine phosphatase activity"/>
    <property type="evidence" value="ECO:0007669"/>
    <property type="project" value="UniProtKB-EC"/>
</dbReference>
<evidence type="ECO:0000259" key="10">
    <source>
        <dbReference type="PROSITE" id="PS51746"/>
    </source>
</evidence>
<evidence type="ECO:0000256" key="3">
    <source>
        <dbReference type="ARBA" id="ARBA00013081"/>
    </source>
</evidence>
<evidence type="ECO:0000256" key="4">
    <source>
        <dbReference type="ARBA" id="ARBA00022723"/>
    </source>
</evidence>
<organism evidence="11 12">
    <name type="scientific">Mikania micrantha</name>
    <name type="common">bitter vine</name>
    <dbReference type="NCBI Taxonomy" id="192012"/>
    <lineage>
        <taxon>Eukaryota</taxon>
        <taxon>Viridiplantae</taxon>
        <taxon>Streptophyta</taxon>
        <taxon>Embryophyta</taxon>
        <taxon>Tracheophyta</taxon>
        <taxon>Spermatophyta</taxon>
        <taxon>Magnoliopsida</taxon>
        <taxon>eudicotyledons</taxon>
        <taxon>Gunneridae</taxon>
        <taxon>Pentapetalae</taxon>
        <taxon>asterids</taxon>
        <taxon>campanulids</taxon>
        <taxon>Asterales</taxon>
        <taxon>Asteraceae</taxon>
        <taxon>Asteroideae</taxon>
        <taxon>Heliantheae alliance</taxon>
        <taxon>Eupatorieae</taxon>
        <taxon>Mikania</taxon>
    </lineage>
</organism>
<comment type="similarity">
    <text evidence="9">Belongs to the PP2C family.</text>
</comment>
<dbReference type="Pfam" id="PF00481">
    <property type="entry name" value="PP2C"/>
    <property type="match status" value="1"/>
</dbReference>
<keyword evidence="8" id="KW-0464">Manganese</keyword>
<dbReference type="EMBL" id="SZYD01000018">
    <property type="protein sequence ID" value="KAD2803953.1"/>
    <property type="molecule type" value="Genomic_DNA"/>
</dbReference>
<dbReference type="CDD" id="cd00143">
    <property type="entry name" value="PP2Cc"/>
    <property type="match status" value="1"/>
</dbReference>
<evidence type="ECO:0000313" key="12">
    <source>
        <dbReference type="Proteomes" id="UP000326396"/>
    </source>
</evidence>
<protein>
    <recommendedName>
        <fullName evidence="3">protein-serine/threonine phosphatase</fullName>
        <ecNumber evidence="3">3.1.3.16</ecNumber>
    </recommendedName>
</protein>
<dbReference type="GO" id="GO:0046872">
    <property type="term" value="F:metal ion binding"/>
    <property type="evidence" value="ECO:0007669"/>
    <property type="project" value="UniProtKB-KW"/>
</dbReference>
<comment type="caution">
    <text evidence="11">The sequence shown here is derived from an EMBL/GenBank/DDBJ whole genome shotgun (WGS) entry which is preliminary data.</text>
</comment>
<dbReference type="AlphaFoldDB" id="A0A5N6LQU9"/>
<dbReference type="InterPro" id="IPR000222">
    <property type="entry name" value="PP2C_BS"/>
</dbReference>
<sequence>MPPSILQLSDMNAGGITISPRAPEPISVVTTSLKKRKRPPMIEIPNALQVTGSASGKFTPTNFESRSNGVFSSSGFGVGVCSVKGRKSFMEDTHTIISESNTKKGFFGVYDGHGGSKAAEFVAKNLHLNVFDLLEKCSENTTTEEIVKAAFLKTDDEFLKQGLESGACCVTALIKQNEVFVSNLGDCRAVLSRKGKAEPLTKEHKASHVDEHKRIQDKGGYVELHRGTWRVHGVLAVSRSIGDAHLKDWVVGEPETEILRLTDDLEYLVLASDGLWDEVGNQEAIDVVIRCMTNLPPKLKNVYRVKRMKQRVYNNRKESENDKQHKDRQVVSFVNRAKTWAQNQDPNQNQDQDHGLTANGLVDACKELVNLAVKRGSLDDITVMILDLKSFR</sequence>
<dbReference type="PROSITE" id="PS01032">
    <property type="entry name" value="PPM_1"/>
    <property type="match status" value="1"/>
</dbReference>
<name>A0A5N6LQU9_9ASTR</name>
<evidence type="ECO:0000256" key="6">
    <source>
        <dbReference type="ARBA" id="ARBA00022842"/>
    </source>
</evidence>